<accession>A0A143PI69</accession>
<feature type="domain" description="RNA polymerase sigma-70 ECF-like HTH" evidence="5">
    <location>
        <begin position="6"/>
        <end position="185"/>
    </location>
</feature>
<dbReference type="GO" id="GO:0016987">
    <property type="term" value="F:sigma factor activity"/>
    <property type="evidence" value="ECO:0007669"/>
    <property type="project" value="UniProtKB-KW"/>
</dbReference>
<dbReference type="Gene3D" id="1.10.1740.10">
    <property type="match status" value="1"/>
</dbReference>
<dbReference type="InterPro" id="IPR013325">
    <property type="entry name" value="RNA_pol_sigma_r2"/>
</dbReference>
<dbReference type="OrthoDB" id="118280at2"/>
<keyword evidence="7" id="KW-1185">Reference proteome</keyword>
<sequence length="196" mass="21802">MSTSPSDVTRLLRLWSEGDADALNRLVPLMYTELSRLARQRLRHEPSNCALDTTGLVHDAYMKLIDVRHAQFRDRGHFLAMASRVMRRVLVDQARARRAAKRGGAVEAVELDESLWVSEARAEALDALDQALARLEVLDPRQGQIVEQRYFGGLSLEETAEATSVSLATVKRELRFAHAWLAAQLGALPDVNGNGT</sequence>
<protein>
    <submittedName>
        <fullName evidence="6">RNA polymerase sigma factor</fullName>
    </submittedName>
</protein>
<dbReference type="NCBIfam" id="TIGR02937">
    <property type="entry name" value="sigma70-ECF"/>
    <property type="match status" value="1"/>
</dbReference>
<organism evidence="6 7">
    <name type="scientific">Luteitalea pratensis</name>
    <dbReference type="NCBI Taxonomy" id="1855912"/>
    <lineage>
        <taxon>Bacteria</taxon>
        <taxon>Pseudomonadati</taxon>
        <taxon>Acidobacteriota</taxon>
        <taxon>Vicinamibacteria</taxon>
        <taxon>Vicinamibacterales</taxon>
        <taxon>Vicinamibacteraceae</taxon>
        <taxon>Luteitalea</taxon>
    </lineage>
</organism>
<dbReference type="Pfam" id="PF07638">
    <property type="entry name" value="Sigma70_ECF"/>
    <property type="match status" value="1"/>
</dbReference>
<keyword evidence="2" id="KW-0805">Transcription regulation</keyword>
<dbReference type="PANTHER" id="PTHR43133:SF39">
    <property type="entry name" value="SIMILAR TO RNA POLYMERASE SIGMA-E FACTOR"/>
    <property type="match status" value="1"/>
</dbReference>
<dbReference type="InterPro" id="IPR053812">
    <property type="entry name" value="HTH_Sigma70_ECF-like"/>
</dbReference>
<reference evidence="7" key="2">
    <citation type="submission" date="2016-04" db="EMBL/GenBank/DDBJ databases">
        <title>First Complete Genome Sequence of a Subdivision 6 Acidobacterium.</title>
        <authorList>
            <person name="Huang S."/>
            <person name="Vieira S."/>
            <person name="Bunk B."/>
            <person name="Riedel T."/>
            <person name="Sproeer C."/>
            <person name="Overmann J."/>
        </authorList>
    </citation>
    <scope>NUCLEOTIDE SEQUENCE [LARGE SCALE GENOMIC DNA]</scope>
    <source>
        <strain evidence="7">DSM 100886 HEG_-6_39</strain>
    </source>
</reference>
<keyword evidence="4" id="KW-0804">Transcription</keyword>
<evidence type="ECO:0000256" key="2">
    <source>
        <dbReference type="ARBA" id="ARBA00023015"/>
    </source>
</evidence>
<dbReference type="SUPFAM" id="SSF88946">
    <property type="entry name" value="Sigma2 domain of RNA polymerase sigma factors"/>
    <property type="match status" value="1"/>
</dbReference>
<dbReference type="SUPFAM" id="SSF88659">
    <property type="entry name" value="Sigma3 and sigma4 domains of RNA polymerase sigma factors"/>
    <property type="match status" value="1"/>
</dbReference>
<evidence type="ECO:0000313" key="7">
    <source>
        <dbReference type="Proteomes" id="UP000076079"/>
    </source>
</evidence>
<keyword evidence="3" id="KW-0731">Sigma factor</keyword>
<evidence type="ECO:0000259" key="5">
    <source>
        <dbReference type="Pfam" id="PF07638"/>
    </source>
</evidence>
<dbReference type="InterPro" id="IPR014284">
    <property type="entry name" value="RNA_pol_sigma-70_dom"/>
</dbReference>
<evidence type="ECO:0000256" key="1">
    <source>
        <dbReference type="ARBA" id="ARBA00010641"/>
    </source>
</evidence>
<dbReference type="InterPro" id="IPR036388">
    <property type="entry name" value="WH-like_DNA-bd_sf"/>
</dbReference>
<dbReference type="InterPro" id="IPR039425">
    <property type="entry name" value="RNA_pol_sigma-70-like"/>
</dbReference>
<dbReference type="GO" id="GO:0006352">
    <property type="term" value="P:DNA-templated transcription initiation"/>
    <property type="evidence" value="ECO:0007669"/>
    <property type="project" value="InterPro"/>
</dbReference>
<evidence type="ECO:0000256" key="3">
    <source>
        <dbReference type="ARBA" id="ARBA00023082"/>
    </source>
</evidence>
<evidence type="ECO:0000256" key="4">
    <source>
        <dbReference type="ARBA" id="ARBA00023163"/>
    </source>
</evidence>
<dbReference type="InterPro" id="IPR013324">
    <property type="entry name" value="RNA_pol_sigma_r3/r4-like"/>
</dbReference>
<dbReference type="KEGG" id="abac:LuPra_00979"/>
<comment type="similarity">
    <text evidence="1">Belongs to the sigma-70 factor family. ECF subfamily.</text>
</comment>
<dbReference type="RefSeq" id="WP_110169704.1">
    <property type="nucleotide sequence ID" value="NZ_CP015136.1"/>
</dbReference>
<dbReference type="STRING" id="1855912.LuPra_00979"/>
<dbReference type="PANTHER" id="PTHR43133">
    <property type="entry name" value="RNA POLYMERASE ECF-TYPE SIGMA FACTO"/>
    <property type="match status" value="1"/>
</dbReference>
<evidence type="ECO:0000313" key="6">
    <source>
        <dbReference type="EMBL" id="AMY07798.1"/>
    </source>
</evidence>
<dbReference type="Gene3D" id="1.10.10.10">
    <property type="entry name" value="Winged helix-like DNA-binding domain superfamily/Winged helix DNA-binding domain"/>
    <property type="match status" value="1"/>
</dbReference>
<dbReference type="EMBL" id="CP015136">
    <property type="protein sequence ID" value="AMY07798.1"/>
    <property type="molecule type" value="Genomic_DNA"/>
</dbReference>
<gene>
    <name evidence="6" type="ORF">LuPra_00979</name>
</gene>
<reference evidence="6 7" key="1">
    <citation type="journal article" date="2016" name="Genome Announc.">
        <title>First Complete Genome Sequence of a Subdivision 6 Acidobacterium Strain.</title>
        <authorList>
            <person name="Huang S."/>
            <person name="Vieira S."/>
            <person name="Bunk B."/>
            <person name="Riedel T."/>
            <person name="Sproer C."/>
            <person name="Overmann J."/>
        </authorList>
    </citation>
    <scope>NUCLEOTIDE SEQUENCE [LARGE SCALE GENOMIC DNA]</scope>
    <source>
        <strain evidence="7">DSM 100886 HEG_-6_39</strain>
    </source>
</reference>
<dbReference type="AlphaFoldDB" id="A0A143PI69"/>
<name>A0A143PI69_LUTPR</name>
<proteinExistence type="inferred from homology"/>
<dbReference type="NCBIfam" id="TIGR02999">
    <property type="entry name" value="Sig-70_X6"/>
    <property type="match status" value="1"/>
</dbReference>
<dbReference type="Proteomes" id="UP000076079">
    <property type="component" value="Chromosome"/>
</dbReference>
<dbReference type="InterPro" id="IPR011517">
    <property type="entry name" value="RNA_pol_sigma70_ECF-like"/>
</dbReference>